<keyword evidence="2 7" id="KW-0813">Transport</keyword>
<dbReference type="Gene3D" id="1.10.3720.10">
    <property type="entry name" value="MetI-like"/>
    <property type="match status" value="1"/>
</dbReference>
<feature type="transmembrane region" description="Helical" evidence="7">
    <location>
        <begin position="41"/>
        <end position="59"/>
    </location>
</feature>
<evidence type="ECO:0000256" key="1">
    <source>
        <dbReference type="ARBA" id="ARBA00004651"/>
    </source>
</evidence>
<evidence type="ECO:0000259" key="8">
    <source>
        <dbReference type="PROSITE" id="PS50928"/>
    </source>
</evidence>
<organism evidence="9 10">
    <name type="scientific">Bradyrhizobium canariense</name>
    <dbReference type="NCBI Taxonomy" id="255045"/>
    <lineage>
        <taxon>Bacteria</taxon>
        <taxon>Pseudomonadati</taxon>
        <taxon>Pseudomonadota</taxon>
        <taxon>Alphaproteobacteria</taxon>
        <taxon>Hyphomicrobiales</taxon>
        <taxon>Nitrobacteraceae</taxon>
        <taxon>Bradyrhizobium</taxon>
    </lineage>
</organism>
<keyword evidence="10" id="KW-1185">Reference proteome</keyword>
<keyword evidence="6 7" id="KW-0472">Membrane</keyword>
<proteinExistence type="inferred from homology"/>
<dbReference type="EMBL" id="LT629750">
    <property type="protein sequence ID" value="SDT57318.1"/>
    <property type="molecule type" value="Genomic_DNA"/>
</dbReference>
<dbReference type="Proteomes" id="UP000243904">
    <property type="component" value="Chromosome I"/>
</dbReference>
<name>A0A1H2BGJ3_9BRAD</name>
<dbReference type="PROSITE" id="PS50928">
    <property type="entry name" value="ABC_TM1"/>
    <property type="match status" value="1"/>
</dbReference>
<dbReference type="PANTHER" id="PTHR30151">
    <property type="entry name" value="ALKANE SULFONATE ABC TRANSPORTER-RELATED, MEMBRANE SUBUNIT"/>
    <property type="match status" value="1"/>
</dbReference>
<evidence type="ECO:0000256" key="2">
    <source>
        <dbReference type="ARBA" id="ARBA00022448"/>
    </source>
</evidence>
<evidence type="ECO:0000256" key="4">
    <source>
        <dbReference type="ARBA" id="ARBA00022692"/>
    </source>
</evidence>
<feature type="transmembrane region" description="Helical" evidence="7">
    <location>
        <begin position="109"/>
        <end position="137"/>
    </location>
</feature>
<accession>A0A1H2BGJ3</accession>
<evidence type="ECO:0000256" key="3">
    <source>
        <dbReference type="ARBA" id="ARBA00022475"/>
    </source>
</evidence>
<comment type="subcellular location">
    <subcellularLocation>
        <location evidence="1 7">Cell membrane</location>
        <topology evidence="1 7">Multi-pass membrane protein</topology>
    </subcellularLocation>
</comment>
<feature type="domain" description="ABC transmembrane type-1" evidence="8">
    <location>
        <begin position="58"/>
        <end position="242"/>
    </location>
</feature>
<reference evidence="10" key="1">
    <citation type="submission" date="2016-10" db="EMBL/GenBank/DDBJ databases">
        <authorList>
            <person name="Varghese N."/>
            <person name="Submissions S."/>
        </authorList>
    </citation>
    <scope>NUCLEOTIDE SEQUENCE [LARGE SCALE GENOMIC DNA]</scope>
    <source>
        <strain evidence="10">GAS369</strain>
    </source>
</reference>
<dbReference type="RefSeq" id="WP_167558991.1">
    <property type="nucleotide sequence ID" value="NZ_LT629750.1"/>
</dbReference>
<evidence type="ECO:0000313" key="9">
    <source>
        <dbReference type="EMBL" id="SDT57318.1"/>
    </source>
</evidence>
<dbReference type="SUPFAM" id="SSF161098">
    <property type="entry name" value="MetI-like"/>
    <property type="match status" value="1"/>
</dbReference>
<dbReference type="GO" id="GO:0005886">
    <property type="term" value="C:plasma membrane"/>
    <property type="evidence" value="ECO:0007669"/>
    <property type="project" value="UniProtKB-SubCell"/>
</dbReference>
<evidence type="ECO:0000313" key="10">
    <source>
        <dbReference type="Proteomes" id="UP000243904"/>
    </source>
</evidence>
<evidence type="ECO:0000256" key="7">
    <source>
        <dbReference type="RuleBase" id="RU363032"/>
    </source>
</evidence>
<dbReference type="InterPro" id="IPR000515">
    <property type="entry name" value="MetI-like"/>
</dbReference>
<evidence type="ECO:0000256" key="5">
    <source>
        <dbReference type="ARBA" id="ARBA00022989"/>
    </source>
</evidence>
<dbReference type="PANTHER" id="PTHR30151:SF0">
    <property type="entry name" value="ABC TRANSPORTER PERMEASE PROTEIN MJ0413-RELATED"/>
    <property type="match status" value="1"/>
</dbReference>
<gene>
    <name evidence="9" type="ORF">SAMN05444158_7152</name>
</gene>
<sequence>MPELGRKGFGLLSILGMLLLWELICRAGLVNLSLLPPPSQIAPALWKILASGSFLVPLGQTLGMLLIGYTIACVAGVALGLLMGCSDYLYGLLEPLVEVIRPIPKPALIPAMVVFLGIGAGMKITMVAVAALFPVLINTLQGVRGVDPVLLATARTLGCSRLETIRKIILPASLPMILTGMRVSLSMGLVLVILAEMLAAESGIGFLILDLQRSFQVRPMYAWIAILAVVGLLLNVLFEMVEDRAVPWRAK</sequence>
<dbReference type="GO" id="GO:0055085">
    <property type="term" value="P:transmembrane transport"/>
    <property type="evidence" value="ECO:0007669"/>
    <property type="project" value="InterPro"/>
</dbReference>
<feature type="transmembrane region" description="Helical" evidence="7">
    <location>
        <begin position="9"/>
        <end position="29"/>
    </location>
</feature>
<keyword evidence="4 7" id="KW-0812">Transmembrane</keyword>
<feature type="transmembrane region" description="Helical" evidence="7">
    <location>
        <begin position="220"/>
        <end position="241"/>
    </location>
</feature>
<dbReference type="CDD" id="cd06261">
    <property type="entry name" value="TM_PBP2"/>
    <property type="match status" value="1"/>
</dbReference>
<feature type="transmembrane region" description="Helical" evidence="7">
    <location>
        <begin position="66"/>
        <end position="89"/>
    </location>
</feature>
<keyword evidence="3" id="KW-1003">Cell membrane</keyword>
<dbReference type="Pfam" id="PF00528">
    <property type="entry name" value="BPD_transp_1"/>
    <property type="match status" value="1"/>
</dbReference>
<dbReference type="AlphaFoldDB" id="A0A1H2BGJ3"/>
<protein>
    <submittedName>
        <fullName evidence="9">NitT/TauT family transport system permease protein</fullName>
    </submittedName>
</protein>
<evidence type="ECO:0000256" key="6">
    <source>
        <dbReference type="ARBA" id="ARBA00023136"/>
    </source>
</evidence>
<comment type="similarity">
    <text evidence="7">Belongs to the binding-protein-dependent transport system permease family.</text>
</comment>
<dbReference type="InterPro" id="IPR035906">
    <property type="entry name" value="MetI-like_sf"/>
</dbReference>
<feature type="transmembrane region" description="Helical" evidence="7">
    <location>
        <begin position="185"/>
        <end position="208"/>
    </location>
</feature>
<keyword evidence="5 7" id="KW-1133">Transmembrane helix</keyword>